<reference evidence="1 2" key="1">
    <citation type="submission" date="2019-04" db="EMBL/GenBank/DDBJ databases">
        <title>Vagococcus sp. nov., isolated from faeces of yaks (Bos grunniens).</title>
        <authorList>
            <person name="Ge Y."/>
        </authorList>
    </citation>
    <scope>NUCLEOTIDE SEQUENCE [LARGE SCALE GENOMIC DNA]</scope>
    <source>
        <strain evidence="1 2">MN-17</strain>
    </source>
</reference>
<dbReference type="SUPFAM" id="SSF54518">
    <property type="entry name" value="Tubby C-terminal domain-like"/>
    <property type="match status" value="1"/>
</dbReference>
<keyword evidence="2" id="KW-1185">Reference proteome</keyword>
<dbReference type="RefSeq" id="WP_136952473.1">
    <property type="nucleotide sequence ID" value="NZ_CP039712.1"/>
</dbReference>
<protein>
    <submittedName>
        <fullName evidence="1">Uncharacterized protein</fullName>
    </submittedName>
</protein>
<evidence type="ECO:0000313" key="2">
    <source>
        <dbReference type="Proteomes" id="UP000298615"/>
    </source>
</evidence>
<proteinExistence type="predicted"/>
<dbReference type="EMBL" id="CP039712">
    <property type="protein sequence ID" value="QCI85627.1"/>
    <property type="molecule type" value="Genomic_DNA"/>
</dbReference>
<accession>A0A4D7CSY3</accession>
<dbReference type="InterPro" id="IPR025659">
    <property type="entry name" value="Tubby-like_C"/>
</dbReference>
<sequence>MGHYYIQENMLVTKQPSVVKDESGKLCYLIVGKWGNQGDVLSLFSVHNERIAYVRQETSQYKHANKFTLYFQNEKIGTFHHLVSLKKDYYFISQLNWLAMGDIPKFQYGIYQFKQPIMKMSKSYLARGNFYDLDISQDELAPVCICIASLLDYWQLNRHKESTPLLAKNKLGWAYKFRSFKD</sequence>
<dbReference type="Proteomes" id="UP000298615">
    <property type="component" value="Chromosome"/>
</dbReference>
<dbReference type="AlphaFoldDB" id="A0A4D7CSY3"/>
<organism evidence="1 2">
    <name type="scientific">Vagococcus zengguangii</name>
    <dbReference type="NCBI Taxonomy" id="2571750"/>
    <lineage>
        <taxon>Bacteria</taxon>
        <taxon>Bacillati</taxon>
        <taxon>Bacillota</taxon>
        <taxon>Bacilli</taxon>
        <taxon>Lactobacillales</taxon>
        <taxon>Enterococcaceae</taxon>
        <taxon>Vagococcus</taxon>
    </lineage>
</organism>
<gene>
    <name evidence="1" type="ORF">FA707_00980</name>
</gene>
<dbReference type="OrthoDB" id="2248181at2"/>
<evidence type="ECO:0000313" key="1">
    <source>
        <dbReference type="EMBL" id="QCI85627.1"/>
    </source>
</evidence>
<name>A0A4D7CSY3_9ENTE</name>
<dbReference type="KEGG" id="vao:FA707_00980"/>